<accession>L0DNL7</accession>
<dbReference type="eggNOG" id="COG2161">
    <property type="taxonomic scope" value="Bacteria"/>
</dbReference>
<name>L0DNL7_SINAD</name>
<dbReference type="HOGENOM" id="CLU_180092_0_0_0"/>
<sequence length="98" mass="10699">MVDKSPDSPVRIIGSRELHQNLPGILRELENETVRYVLTVHGKPRAVLVGAEPYLNMVLDGKSPSEALVGLQLSALLGGNLNSMPLDDLERALEQKSK</sequence>
<evidence type="ECO:0000256" key="1">
    <source>
        <dbReference type="ARBA" id="ARBA00009981"/>
    </source>
</evidence>
<dbReference type="NCBIfam" id="TIGR01552">
    <property type="entry name" value="phd_fam"/>
    <property type="match status" value="1"/>
</dbReference>
<dbReference type="OrthoDB" id="278635at2"/>
<keyword evidence="3" id="KW-1185">Reference proteome</keyword>
<gene>
    <name evidence="2" type="ordered locus">Sinac_6353</name>
</gene>
<dbReference type="KEGG" id="saci:Sinac_6353"/>
<dbReference type="InterPro" id="IPR036165">
    <property type="entry name" value="YefM-like_sf"/>
</dbReference>
<comment type="similarity">
    <text evidence="1">Belongs to the phD/YefM antitoxin family.</text>
</comment>
<dbReference type="SUPFAM" id="SSF143120">
    <property type="entry name" value="YefM-like"/>
    <property type="match status" value="1"/>
</dbReference>
<dbReference type="EMBL" id="CP003364">
    <property type="protein sequence ID" value="AGA30433.1"/>
    <property type="molecule type" value="Genomic_DNA"/>
</dbReference>
<dbReference type="Proteomes" id="UP000010798">
    <property type="component" value="Chromosome"/>
</dbReference>
<dbReference type="AlphaFoldDB" id="L0DNL7"/>
<dbReference type="RefSeq" id="WP_015249516.1">
    <property type="nucleotide sequence ID" value="NC_019892.1"/>
</dbReference>
<organism evidence="2 3">
    <name type="scientific">Singulisphaera acidiphila (strain ATCC BAA-1392 / DSM 18658 / VKM B-2454 / MOB10)</name>
    <dbReference type="NCBI Taxonomy" id="886293"/>
    <lineage>
        <taxon>Bacteria</taxon>
        <taxon>Pseudomonadati</taxon>
        <taxon>Planctomycetota</taxon>
        <taxon>Planctomycetia</taxon>
        <taxon>Isosphaerales</taxon>
        <taxon>Isosphaeraceae</taxon>
        <taxon>Singulisphaera</taxon>
    </lineage>
</organism>
<reference evidence="2 3" key="1">
    <citation type="submission" date="2012-02" db="EMBL/GenBank/DDBJ databases">
        <title>Complete sequence of chromosome of Singulisphaera acidiphila DSM 18658.</title>
        <authorList>
            <consortium name="US DOE Joint Genome Institute (JGI-PGF)"/>
            <person name="Lucas S."/>
            <person name="Copeland A."/>
            <person name="Lapidus A."/>
            <person name="Glavina del Rio T."/>
            <person name="Dalin E."/>
            <person name="Tice H."/>
            <person name="Bruce D."/>
            <person name="Goodwin L."/>
            <person name="Pitluck S."/>
            <person name="Peters L."/>
            <person name="Ovchinnikova G."/>
            <person name="Chertkov O."/>
            <person name="Kyrpides N."/>
            <person name="Mavromatis K."/>
            <person name="Ivanova N."/>
            <person name="Brettin T."/>
            <person name="Detter J.C."/>
            <person name="Han C."/>
            <person name="Larimer F."/>
            <person name="Land M."/>
            <person name="Hauser L."/>
            <person name="Markowitz V."/>
            <person name="Cheng J.-F."/>
            <person name="Hugenholtz P."/>
            <person name="Woyke T."/>
            <person name="Wu D."/>
            <person name="Tindall B."/>
            <person name="Pomrenke H."/>
            <person name="Brambilla E."/>
            <person name="Klenk H.-P."/>
            <person name="Eisen J.A."/>
        </authorList>
    </citation>
    <scope>NUCLEOTIDE SEQUENCE [LARGE SCALE GENOMIC DNA]</scope>
    <source>
        <strain evidence="3">ATCC BAA-1392 / DSM 18658 / VKM B-2454 / MOB10</strain>
    </source>
</reference>
<protein>
    <submittedName>
        <fullName evidence="2">Prevent-host-death family protein</fullName>
    </submittedName>
</protein>
<proteinExistence type="inferred from homology"/>
<evidence type="ECO:0000313" key="3">
    <source>
        <dbReference type="Proteomes" id="UP000010798"/>
    </source>
</evidence>
<dbReference type="Gene3D" id="3.40.1620.10">
    <property type="entry name" value="YefM-like domain"/>
    <property type="match status" value="1"/>
</dbReference>
<evidence type="ECO:0000313" key="2">
    <source>
        <dbReference type="EMBL" id="AGA30433.1"/>
    </source>
</evidence>